<dbReference type="EMBL" id="CAGS01000220">
    <property type="protein sequence ID" value="CCF83994.1"/>
    <property type="molecule type" value="Genomic_DNA"/>
</dbReference>
<dbReference type="InterPro" id="IPR013099">
    <property type="entry name" value="K_chnl_dom"/>
</dbReference>
<dbReference type="RefSeq" id="WP_008477795.1">
    <property type="nucleotide sequence ID" value="NZ_CAGS01000220.1"/>
</dbReference>
<dbReference type="SUPFAM" id="SSF81324">
    <property type="entry name" value="Voltage-gated potassium channels"/>
    <property type="match status" value="1"/>
</dbReference>
<dbReference type="AlphaFoldDB" id="I4EH32"/>
<dbReference type="OrthoDB" id="9785126at2"/>
<evidence type="ECO:0000313" key="2">
    <source>
        <dbReference type="EMBL" id="CCF83994.1"/>
    </source>
</evidence>
<comment type="caution">
    <text evidence="2">The sequence shown here is derived from an EMBL/GenBank/DDBJ whole genome shotgun (WGS) entry which is preliminary data.</text>
</comment>
<reference evidence="2 3" key="1">
    <citation type="journal article" date="2012" name="ISME J.">
        <title>Nitrification expanded: discovery, physiology and genomics of a nitrite-oxidizing bacterium from the phylum Chloroflexi.</title>
        <authorList>
            <person name="Sorokin D.Y."/>
            <person name="Lucker S."/>
            <person name="Vejmelkova D."/>
            <person name="Kostrikina N.A."/>
            <person name="Kleerebezem R."/>
            <person name="Rijpstra W.I."/>
            <person name="Damste J.S."/>
            <person name="Le Paslier D."/>
            <person name="Muyzer G."/>
            <person name="Wagner M."/>
            <person name="van Loosdrecht M.C."/>
            <person name="Daims H."/>
        </authorList>
    </citation>
    <scope>NUCLEOTIDE SEQUENCE [LARGE SCALE GENOMIC DNA]</scope>
    <source>
        <strain evidence="3">none</strain>
    </source>
</reference>
<dbReference type="Proteomes" id="UP000004221">
    <property type="component" value="Unassembled WGS sequence"/>
</dbReference>
<sequence>MTDLYMSGPTFFTLGLGDVVPLTKLARIATVIEAEIGFAFLDLVIGYLPVTCQAFSRREGSISMLVPARHRAP</sequence>
<keyword evidence="3" id="KW-1185">Reference proteome</keyword>
<name>I4EH32_9BACT</name>
<proteinExistence type="predicted"/>
<gene>
    <name evidence="2" type="ORF">NITHO_2970004</name>
</gene>
<dbReference type="Gene3D" id="1.10.287.70">
    <property type="match status" value="1"/>
</dbReference>
<protein>
    <recommendedName>
        <fullName evidence="1">Potassium channel domain-containing protein</fullName>
    </recommendedName>
</protein>
<evidence type="ECO:0000313" key="3">
    <source>
        <dbReference type="Proteomes" id="UP000004221"/>
    </source>
</evidence>
<dbReference type="Pfam" id="PF07885">
    <property type="entry name" value="Ion_trans_2"/>
    <property type="match status" value="1"/>
</dbReference>
<organism evidence="2 3">
    <name type="scientific">Nitrolancea hollandica Lb</name>
    <dbReference type="NCBI Taxonomy" id="1129897"/>
    <lineage>
        <taxon>Bacteria</taxon>
        <taxon>Pseudomonadati</taxon>
        <taxon>Thermomicrobiota</taxon>
        <taxon>Thermomicrobia</taxon>
        <taxon>Sphaerobacterales</taxon>
        <taxon>Sphaerobacterineae</taxon>
        <taxon>Sphaerobacteraceae</taxon>
        <taxon>Nitrolancea</taxon>
    </lineage>
</organism>
<accession>I4EH32</accession>
<feature type="domain" description="Potassium channel" evidence="1">
    <location>
        <begin position="4"/>
        <end position="47"/>
    </location>
</feature>
<evidence type="ECO:0000259" key="1">
    <source>
        <dbReference type="Pfam" id="PF07885"/>
    </source>
</evidence>